<evidence type="ECO:0000256" key="6">
    <source>
        <dbReference type="ARBA" id="ARBA00056497"/>
    </source>
</evidence>
<dbReference type="PIRSF" id="PIRSF000388">
    <property type="entry name" value="Pantoate_hydroxy_MeTrfase"/>
    <property type="match status" value="1"/>
</dbReference>
<dbReference type="eggNOG" id="COG0413">
    <property type="taxonomic scope" value="Bacteria"/>
</dbReference>
<accession>D1CBZ3</accession>
<comment type="pathway">
    <text evidence="1 7">Cofactor biosynthesis; (R)-pantothenate biosynthesis; (R)-pantoate from 3-methyl-2-oxobutanoate: step 1/2.</text>
</comment>
<dbReference type="Pfam" id="PF02548">
    <property type="entry name" value="Pantoate_transf"/>
    <property type="match status" value="1"/>
</dbReference>
<comment type="function">
    <text evidence="6 7">Catalyzes the reversible reaction in which hydroxymethyl group from 5,10-methylenetetrahydrofolate is transferred onto alpha-ketoisovalerate to form ketopantoate.</text>
</comment>
<evidence type="ECO:0000256" key="3">
    <source>
        <dbReference type="ARBA" id="ARBA00011424"/>
    </source>
</evidence>
<keyword evidence="5 7" id="KW-0808">Transferase</keyword>
<dbReference type="PANTHER" id="PTHR20881">
    <property type="entry name" value="3-METHYL-2-OXOBUTANOATE HYDROXYMETHYLTRANSFERASE"/>
    <property type="match status" value="1"/>
</dbReference>
<evidence type="ECO:0000313" key="11">
    <source>
        <dbReference type="EMBL" id="ACZ42308.1"/>
    </source>
</evidence>
<dbReference type="OrthoDB" id="9781789at2"/>
<dbReference type="Proteomes" id="UP000000323">
    <property type="component" value="Chromosome 1"/>
</dbReference>
<comment type="catalytic activity">
    <reaction evidence="7">
        <text>(6R)-5,10-methylene-5,6,7,8-tetrahydrofolate + 3-methyl-2-oxobutanoate + H2O = 2-dehydropantoate + (6S)-5,6,7,8-tetrahydrofolate</text>
        <dbReference type="Rhea" id="RHEA:11824"/>
        <dbReference type="ChEBI" id="CHEBI:11561"/>
        <dbReference type="ChEBI" id="CHEBI:11851"/>
        <dbReference type="ChEBI" id="CHEBI:15377"/>
        <dbReference type="ChEBI" id="CHEBI:15636"/>
        <dbReference type="ChEBI" id="CHEBI:57453"/>
        <dbReference type="EC" id="2.1.2.11"/>
    </reaction>
</comment>
<dbReference type="GO" id="GO:0015940">
    <property type="term" value="P:pantothenate biosynthetic process"/>
    <property type="evidence" value="ECO:0007669"/>
    <property type="project" value="UniProtKB-UniRule"/>
</dbReference>
<keyword evidence="4 7" id="KW-0566">Pantothenate biosynthesis</keyword>
<dbReference type="PANTHER" id="PTHR20881:SF0">
    <property type="entry name" value="3-METHYL-2-OXOBUTANOATE HYDROXYMETHYLTRANSFERASE"/>
    <property type="match status" value="1"/>
</dbReference>
<dbReference type="GO" id="GO:0005737">
    <property type="term" value="C:cytoplasm"/>
    <property type="evidence" value="ECO:0007669"/>
    <property type="project" value="UniProtKB-SubCell"/>
</dbReference>
<feature type="active site" description="Proton acceptor" evidence="7 8">
    <location>
        <position position="187"/>
    </location>
</feature>
<evidence type="ECO:0000256" key="9">
    <source>
        <dbReference type="PIRSR" id="PIRSR000388-2"/>
    </source>
</evidence>
<keyword evidence="7 10" id="KW-0479">Metal-binding</keyword>
<dbReference type="NCBIfam" id="TIGR00222">
    <property type="entry name" value="panB"/>
    <property type="match status" value="1"/>
</dbReference>
<feature type="binding site" evidence="7 10">
    <location>
        <position position="120"/>
    </location>
    <ligand>
        <name>Mg(2+)</name>
        <dbReference type="ChEBI" id="CHEBI:18420"/>
    </ligand>
</feature>
<reference evidence="12" key="1">
    <citation type="journal article" date="2010" name="Stand. Genomic Sci.">
        <title>Complete genome sequence of 'Thermobaculum terrenum' type strain (YNP1).</title>
        <authorList>
            <person name="Kiss H."/>
            <person name="Cleland D."/>
            <person name="Lapidus A."/>
            <person name="Lucas S."/>
            <person name="Glavina Del Rio T."/>
            <person name="Nolan M."/>
            <person name="Tice H."/>
            <person name="Han C."/>
            <person name="Goodwin L."/>
            <person name="Pitluck S."/>
            <person name="Liolios K."/>
            <person name="Ivanova N."/>
            <person name="Mavromatis K."/>
            <person name="Ovchinnikova G."/>
            <person name="Pati A."/>
            <person name="Chen A."/>
            <person name="Palaniappan K."/>
            <person name="Land M."/>
            <person name="Hauser L."/>
            <person name="Chang Y."/>
            <person name="Jeffries C."/>
            <person name="Lu M."/>
            <person name="Brettin T."/>
            <person name="Detter J."/>
            <person name="Goker M."/>
            <person name="Tindall B."/>
            <person name="Beck B."/>
            <person name="McDermott T."/>
            <person name="Woyke T."/>
            <person name="Bristow J."/>
            <person name="Eisen J."/>
            <person name="Markowitz V."/>
            <person name="Hugenholtz P."/>
            <person name="Kyrpides N."/>
            <person name="Klenk H."/>
            <person name="Cheng J."/>
        </authorList>
    </citation>
    <scope>NUCLEOTIDE SEQUENCE [LARGE SCALE GENOMIC DNA]</scope>
    <source>
        <strain evidence="12">ATCC BAA-798 / YNP1</strain>
    </source>
</reference>
<comment type="similarity">
    <text evidence="2 7">Belongs to the PanB family.</text>
</comment>
<dbReference type="AlphaFoldDB" id="D1CBZ3"/>
<proteinExistence type="inferred from homology"/>
<dbReference type="GO" id="GO:0003864">
    <property type="term" value="F:3-methyl-2-oxobutanoate hydroxymethyltransferase activity"/>
    <property type="evidence" value="ECO:0007669"/>
    <property type="project" value="UniProtKB-UniRule"/>
</dbReference>
<evidence type="ECO:0000256" key="7">
    <source>
        <dbReference type="HAMAP-Rule" id="MF_00156"/>
    </source>
</evidence>
<evidence type="ECO:0000256" key="2">
    <source>
        <dbReference type="ARBA" id="ARBA00008676"/>
    </source>
</evidence>
<evidence type="ECO:0000256" key="4">
    <source>
        <dbReference type="ARBA" id="ARBA00022655"/>
    </source>
</evidence>
<dbReference type="STRING" id="525904.Tter_1402"/>
<evidence type="ECO:0000256" key="1">
    <source>
        <dbReference type="ARBA" id="ARBA00005033"/>
    </source>
</evidence>
<dbReference type="GO" id="GO:0008168">
    <property type="term" value="F:methyltransferase activity"/>
    <property type="evidence" value="ECO:0007669"/>
    <property type="project" value="UniProtKB-KW"/>
</dbReference>
<dbReference type="HAMAP" id="MF_00156">
    <property type="entry name" value="PanB"/>
    <property type="match status" value="1"/>
</dbReference>
<feature type="binding site" evidence="7 9">
    <location>
        <position position="88"/>
    </location>
    <ligand>
        <name>3-methyl-2-oxobutanoate</name>
        <dbReference type="ChEBI" id="CHEBI:11851"/>
    </ligand>
</feature>
<dbReference type="InterPro" id="IPR040442">
    <property type="entry name" value="Pyrv_kinase-like_dom_sf"/>
</dbReference>
<dbReference type="FunFam" id="3.20.20.60:FF:000003">
    <property type="entry name" value="3-methyl-2-oxobutanoate hydroxymethyltransferase"/>
    <property type="match status" value="1"/>
</dbReference>
<feature type="binding site" evidence="7 9">
    <location>
        <begin position="49"/>
        <end position="50"/>
    </location>
    <ligand>
        <name>3-methyl-2-oxobutanoate</name>
        <dbReference type="ChEBI" id="CHEBI:11851"/>
    </ligand>
</feature>
<dbReference type="InterPro" id="IPR015813">
    <property type="entry name" value="Pyrv/PenolPyrv_kinase-like_dom"/>
</dbReference>
<evidence type="ECO:0000256" key="8">
    <source>
        <dbReference type="PIRSR" id="PIRSR000388-1"/>
    </source>
</evidence>
<sequence>MSSTLHKVTIQDLIRLKQKDEPIVMVTAYDYPTALLADRAGIDVILVGDSIGNNVLGYEHTLQVSMDEMISHSRAVSKATERALIVGDMPYMSYQPSDRDAVLNAGAFMRDAEVDAVKLEGGTAVLSRIKAIIAAGIPVMGHIGLTPQSFSLLGGYRVQGRDSGSALRLLNEALALQDAGIFALVLEAVPAPVAKAITERLEIPTIGIGAGPYCDGQVLVFHDIFGLSQRSLPKFAKRYVDLSKHILKGFCMYKEDVKSRKFPDEEHSYSLSPEELNKFQQALS</sequence>
<dbReference type="Gene3D" id="3.20.20.60">
    <property type="entry name" value="Phosphoenolpyruvate-binding domains"/>
    <property type="match status" value="1"/>
</dbReference>
<dbReference type="SUPFAM" id="SSF51621">
    <property type="entry name" value="Phosphoenolpyruvate/pyruvate domain"/>
    <property type="match status" value="1"/>
</dbReference>
<comment type="subcellular location">
    <subcellularLocation>
        <location evidence="7">Cytoplasm</location>
    </subcellularLocation>
</comment>
<dbReference type="HOGENOM" id="CLU_036645_1_0_0"/>
<evidence type="ECO:0000256" key="5">
    <source>
        <dbReference type="ARBA" id="ARBA00022679"/>
    </source>
</evidence>
<dbReference type="GO" id="GO:0000287">
    <property type="term" value="F:magnesium ion binding"/>
    <property type="evidence" value="ECO:0007669"/>
    <property type="project" value="TreeGrafter"/>
</dbReference>
<comment type="subunit">
    <text evidence="3 7">Homodecamer; pentamer of dimers.</text>
</comment>
<dbReference type="NCBIfam" id="NF001452">
    <property type="entry name" value="PRK00311.1"/>
    <property type="match status" value="1"/>
</dbReference>
<protein>
    <recommendedName>
        <fullName evidence="7">3-methyl-2-oxobutanoate hydroxymethyltransferase</fullName>
        <ecNumber evidence="7">2.1.2.11</ecNumber>
    </recommendedName>
    <alternativeName>
        <fullName evidence="7">Ketopantoate hydroxymethyltransferase</fullName>
        <shortName evidence="7">KPHMT</shortName>
    </alternativeName>
</protein>
<feature type="binding site" evidence="7 9">
    <location>
        <position position="118"/>
    </location>
    <ligand>
        <name>3-methyl-2-oxobutanoate</name>
        <dbReference type="ChEBI" id="CHEBI:11851"/>
    </ligand>
</feature>
<feature type="binding site" evidence="7 10">
    <location>
        <position position="49"/>
    </location>
    <ligand>
        <name>Mg(2+)</name>
        <dbReference type="ChEBI" id="CHEBI:18420"/>
    </ligand>
</feature>
<dbReference type="EC" id="2.1.2.11" evidence="7"/>
<dbReference type="UniPathway" id="UPA00028">
    <property type="reaction ID" value="UER00003"/>
</dbReference>
<keyword evidence="12" id="KW-1185">Reference proteome</keyword>
<keyword evidence="7" id="KW-0963">Cytoplasm</keyword>
<dbReference type="KEGG" id="ttr:Tter_1402"/>
<dbReference type="InterPro" id="IPR003700">
    <property type="entry name" value="Pantoate_hydroxy_MeTrfase"/>
</dbReference>
<evidence type="ECO:0000313" key="12">
    <source>
        <dbReference type="Proteomes" id="UP000000323"/>
    </source>
</evidence>
<name>D1CBZ3_THET1</name>
<dbReference type="EMBL" id="CP001825">
    <property type="protein sequence ID" value="ACZ42308.1"/>
    <property type="molecule type" value="Genomic_DNA"/>
</dbReference>
<comment type="cofactor">
    <cofactor evidence="7 10">
        <name>Mg(2+)</name>
        <dbReference type="ChEBI" id="CHEBI:18420"/>
    </cofactor>
    <text evidence="7 10">Binds 1 Mg(2+) ion per subunit.</text>
</comment>
<feature type="binding site" evidence="7 10">
    <location>
        <position position="88"/>
    </location>
    <ligand>
        <name>Mg(2+)</name>
        <dbReference type="ChEBI" id="CHEBI:18420"/>
    </ligand>
</feature>
<keyword evidence="11" id="KW-0489">Methyltransferase</keyword>
<dbReference type="RefSeq" id="WP_012875343.1">
    <property type="nucleotide sequence ID" value="NC_013525.1"/>
</dbReference>
<dbReference type="GO" id="GO:0032259">
    <property type="term" value="P:methylation"/>
    <property type="evidence" value="ECO:0007669"/>
    <property type="project" value="UniProtKB-KW"/>
</dbReference>
<evidence type="ECO:0000256" key="10">
    <source>
        <dbReference type="PIRSR" id="PIRSR000388-3"/>
    </source>
</evidence>
<dbReference type="CDD" id="cd06557">
    <property type="entry name" value="KPHMT-like"/>
    <property type="match status" value="1"/>
</dbReference>
<gene>
    <name evidence="7" type="primary">panB</name>
    <name evidence="11" type="ordered locus">Tter_1402</name>
</gene>
<keyword evidence="7 10" id="KW-0460">Magnesium</keyword>
<organism evidence="11 12">
    <name type="scientific">Thermobaculum terrenum (strain ATCC BAA-798 / CCMEE 7001 / YNP1)</name>
    <dbReference type="NCBI Taxonomy" id="525904"/>
    <lineage>
        <taxon>Bacteria</taxon>
        <taxon>Bacillati</taxon>
        <taxon>Chloroflexota</taxon>
        <taxon>Chloroflexia</taxon>
        <taxon>Candidatus Thermobaculales</taxon>
        <taxon>Candidatus Thermobaculaceae</taxon>
        <taxon>Thermobaculum</taxon>
    </lineage>
</organism>